<name>A0A1H3A1A8_9PROT</name>
<organism evidence="1 2">
    <name type="scientific">Nitrosomonas communis</name>
    <dbReference type="NCBI Taxonomy" id="44574"/>
    <lineage>
        <taxon>Bacteria</taxon>
        <taxon>Pseudomonadati</taxon>
        <taxon>Pseudomonadota</taxon>
        <taxon>Betaproteobacteria</taxon>
        <taxon>Nitrosomonadales</taxon>
        <taxon>Nitrosomonadaceae</taxon>
        <taxon>Nitrosomonas</taxon>
    </lineage>
</organism>
<accession>A0A1H3A1A8</accession>
<evidence type="ECO:0000313" key="2">
    <source>
        <dbReference type="Proteomes" id="UP000183454"/>
    </source>
</evidence>
<dbReference type="AlphaFoldDB" id="A0A1H3A1A8"/>
<dbReference type="RefSeq" id="WP_170829014.1">
    <property type="nucleotide sequence ID" value="NZ_FNNH01000109.1"/>
</dbReference>
<gene>
    <name evidence="1" type="ORF">SAMN05421882_11092</name>
</gene>
<protein>
    <submittedName>
        <fullName evidence="1">Uncharacterized protein</fullName>
    </submittedName>
</protein>
<evidence type="ECO:0000313" key="1">
    <source>
        <dbReference type="EMBL" id="SDX23562.1"/>
    </source>
</evidence>
<sequence>MNYFLNRRMVHKEKIREKQCAPWEENIHLGADTYLYIKERGGLQVYTRALF</sequence>
<dbReference type="Proteomes" id="UP000183454">
    <property type="component" value="Unassembled WGS sequence"/>
</dbReference>
<reference evidence="1 2" key="1">
    <citation type="submission" date="2016-10" db="EMBL/GenBank/DDBJ databases">
        <authorList>
            <person name="de Groot N.N."/>
        </authorList>
    </citation>
    <scope>NUCLEOTIDE SEQUENCE [LARGE SCALE GENOMIC DNA]</scope>
    <source>
        <strain evidence="1 2">Nm110</strain>
    </source>
</reference>
<proteinExistence type="predicted"/>
<dbReference type="EMBL" id="FNNH01000109">
    <property type="protein sequence ID" value="SDX23562.1"/>
    <property type="molecule type" value="Genomic_DNA"/>
</dbReference>